<evidence type="ECO:0000256" key="1">
    <source>
        <dbReference type="HAMAP-Rule" id="MF_02071"/>
    </source>
</evidence>
<dbReference type="RefSeq" id="WP_346337324.1">
    <property type="nucleotide sequence ID" value="NZ_JBBYXI010000003.1"/>
</dbReference>
<feature type="chain" id="PRO_5044921835" description="Endolytic peptidoglycan transglycosylase RlpA" evidence="1">
    <location>
        <begin position="21"/>
        <end position="114"/>
    </location>
</feature>
<keyword evidence="1" id="KW-0961">Cell wall biogenesis/degradation</keyword>
<protein>
    <recommendedName>
        <fullName evidence="1">Endolytic peptidoglycan transglycosylase RlpA</fullName>
        <ecNumber evidence="1">4.2.2.-</ecNumber>
    </recommendedName>
</protein>
<name>A0ABV0BK48_9HYPH</name>
<dbReference type="InterPro" id="IPR034718">
    <property type="entry name" value="RlpA"/>
</dbReference>
<comment type="caution">
    <text evidence="3">The sequence shown here is derived from an EMBL/GenBank/DDBJ whole genome shotgun (WGS) entry which is preliminary data.</text>
</comment>
<dbReference type="EMBL" id="JBBYXI010000003">
    <property type="protein sequence ID" value="MEN3931289.1"/>
    <property type="molecule type" value="Genomic_DNA"/>
</dbReference>
<gene>
    <name evidence="1" type="primary">rlpA</name>
    <name evidence="3" type="ORF">WJT86_09490</name>
</gene>
<dbReference type="HAMAP" id="MF_02071">
    <property type="entry name" value="RlpA"/>
    <property type="match status" value="1"/>
</dbReference>
<feature type="signal peptide" evidence="1">
    <location>
        <begin position="1"/>
        <end position="20"/>
    </location>
</feature>
<comment type="function">
    <text evidence="1">Lytic transglycosylase with a strong preference for naked glycan strands that lack stem peptides.</text>
</comment>
<organism evidence="3 4">
    <name type="scientific">Hohaiivirga grylli</name>
    <dbReference type="NCBI Taxonomy" id="3133970"/>
    <lineage>
        <taxon>Bacteria</taxon>
        <taxon>Pseudomonadati</taxon>
        <taxon>Pseudomonadota</taxon>
        <taxon>Alphaproteobacteria</taxon>
        <taxon>Hyphomicrobiales</taxon>
        <taxon>Methylobacteriaceae</taxon>
        <taxon>Hohaiivirga</taxon>
    </lineage>
</organism>
<keyword evidence="1" id="KW-0456">Lyase</keyword>
<evidence type="ECO:0000259" key="2">
    <source>
        <dbReference type="Pfam" id="PF03330"/>
    </source>
</evidence>
<keyword evidence="4" id="KW-1185">Reference proteome</keyword>
<reference evidence="3 4" key="1">
    <citation type="submission" date="2024-04" db="EMBL/GenBank/DDBJ databases">
        <title>A novel species isolated from cricket.</title>
        <authorList>
            <person name="Wang H.-C."/>
        </authorList>
    </citation>
    <scope>NUCLEOTIDE SEQUENCE [LARGE SCALE GENOMIC DNA]</scope>
    <source>
        <strain evidence="3 4">WL0021</strain>
    </source>
</reference>
<keyword evidence="1" id="KW-0732">Signal</keyword>
<accession>A0ABV0BK48</accession>
<dbReference type="PANTHER" id="PTHR34183:SF8">
    <property type="entry name" value="ENDOLYTIC PEPTIDOGLYCAN TRANSGLYCOSYLASE RLPA-RELATED"/>
    <property type="match status" value="1"/>
</dbReference>
<evidence type="ECO:0000313" key="4">
    <source>
        <dbReference type="Proteomes" id="UP001418637"/>
    </source>
</evidence>
<dbReference type="Pfam" id="PF03330">
    <property type="entry name" value="DPBB_1"/>
    <property type="match status" value="1"/>
</dbReference>
<evidence type="ECO:0000313" key="3">
    <source>
        <dbReference type="EMBL" id="MEN3931289.1"/>
    </source>
</evidence>
<dbReference type="InterPro" id="IPR036908">
    <property type="entry name" value="RlpA-like_sf"/>
</dbReference>
<dbReference type="Proteomes" id="UP001418637">
    <property type="component" value="Unassembled WGS sequence"/>
</dbReference>
<feature type="domain" description="RlpA-like protein double-psi beta-barrel" evidence="2">
    <location>
        <begin position="21"/>
        <end position="110"/>
    </location>
</feature>
<dbReference type="CDD" id="cd22268">
    <property type="entry name" value="DPBB_RlpA-like"/>
    <property type="match status" value="1"/>
</dbReference>
<dbReference type="SUPFAM" id="SSF50685">
    <property type="entry name" value="Barwin-like endoglucanases"/>
    <property type="match status" value="1"/>
</dbReference>
<proteinExistence type="inferred from homology"/>
<sequence precursor="true">MQLRYIAVAAFLLTCSTAQAETGKASWYGHESGTHTASGQRYNPHGKTVAHRSLPFGTVLRITDRHSGKAVTCQVTDRGPAKRTGRILDLSRGCASELGMIARGVSVVDYEVIN</sequence>
<dbReference type="Gene3D" id="2.40.40.10">
    <property type="entry name" value="RlpA-like domain"/>
    <property type="match status" value="1"/>
</dbReference>
<dbReference type="PANTHER" id="PTHR34183">
    <property type="entry name" value="ENDOLYTIC PEPTIDOGLYCAN TRANSGLYCOSYLASE RLPA"/>
    <property type="match status" value="1"/>
</dbReference>
<comment type="similarity">
    <text evidence="1">Belongs to the RlpA family.</text>
</comment>
<dbReference type="EC" id="4.2.2.-" evidence="1"/>
<dbReference type="InterPro" id="IPR009009">
    <property type="entry name" value="RlpA-like_DPBB"/>
</dbReference>